<dbReference type="GO" id="GO:0016747">
    <property type="term" value="F:acyltransferase activity, transferring groups other than amino-acyl groups"/>
    <property type="evidence" value="ECO:0007669"/>
    <property type="project" value="InterPro"/>
</dbReference>
<accession>A0A1I0H3U0</accession>
<dbReference type="RefSeq" id="WP_281244774.1">
    <property type="nucleotide sequence ID" value="NZ_FOIE01000008.1"/>
</dbReference>
<keyword evidence="2" id="KW-1133">Transmembrane helix</keyword>
<keyword evidence="2" id="KW-0472">Membrane</keyword>
<reference evidence="5" key="1">
    <citation type="submission" date="2016-10" db="EMBL/GenBank/DDBJ databases">
        <authorList>
            <person name="Varghese N."/>
            <person name="Submissions S."/>
        </authorList>
    </citation>
    <scope>NUCLEOTIDE SEQUENCE [LARGE SCALE GENOMIC DNA]</scope>
    <source>
        <strain evidence="5">DSM 44209</strain>
    </source>
</reference>
<sequence>MSASLRQAAGRDRGTPPRGEIKALTGLRAVAATWVVLYHVTWLSAAYVDQVSFLRPVLEAGWTGVELFFVLSGFVIARSYLQTMGSRWRTGAALRFVYNRLARVWPAYATVTVIAFLWLLVIGELGWDVDVVAPHPDATVLQLGSQLTMTQMWGAETLTGQSFNPPGWSISAEWLAYLAFPFLALLLWPLRRLAPVVLLALSCLAMSPLFFNAYVNGLPDVATSWVMRITCCFAAGILACLAIRDVVPSRRSEQFGLVLSVTSITGVVLITFWAQWRESLTPGDFAGVATILYPLLIVGLTLSDRGPARVLATGPLLYGGRVSYCLYLVHFVVMDVVVTSFWQDESRRGTVTPAIALAVPLVVLGSLALAAALHHGVEEPGRRRALSLLERAAARRGRSASRSSLPRHAETPLPRPRPTVEASTSRLTLDRLGPVRRPLPGEHPAAPLARRVAAGEAPTPAPVGAPSAQ</sequence>
<feature type="transmembrane region" description="Helical" evidence="2">
    <location>
        <begin position="324"/>
        <end position="342"/>
    </location>
</feature>
<proteinExistence type="predicted"/>
<dbReference type="PANTHER" id="PTHR23028:SF53">
    <property type="entry name" value="ACYL_TRANSF_3 DOMAIN-CONTAINING PROTEIN"/>
    <property type="match status" value="1"/>
</dbReference>
<feature type="transmembrane region" description="Helical" evidence="2">
    <location>
        <begin position="354"/>
        <end position="374"/>
    </location>
</feature>
<evidence type="ECO:0000313" key="5">
    <source>
        <dbReference type="Proteomes" id="UP000198507"/>
    </source>
</evidence>
<dbReference type="InterPro" id="IPR002656">
    <property type="entry name" value="Acyl_transf_3_dom"/>
</dbReference>
<protein>
    <submittedName>
        <fullName evidence="4">Peptidoglycan/LPS O-acetylase OafA/YrhL, contains acyltransferase and SGNH-hydrolase domains</fullName>
    </submittedName>
</protein>
<gene>
    <name evidence="4" type="ORF">SAMN04488546_3592</name>
</gene>
<feature type="transmembrane region" description="Helical" evidence="2">
    <location>
        <begin position="60"/>
        <end position="81"/>
    </location>
</feature>
<dbReference type="GO" id="GO:0009103">
    <property type="term" value="P:lipopolysaccharide biosynthetic process"/>
    <property type="evidence" value="ECO:0007669"/>
    <property type="project" value="TreeGrafter"/>
</dbReference>
<dbReference type="PANTHER" id="PTHR23028">
    <property type="entry name" value="ACETYLTRANSFERASE"/>
    <property type="match status" value="1"/>
</dbReference>
<feature type="transmembrane region" description="Helical" evidence="2">
    <location>
        <begin position="197"/>
        <end position="215"/>
    </location>
</feature>
<keyword evidence="5" id="KW-1185">Reference proteome</keyword>
<feature type="domain" description="Acyltransferase 3" evidence="3">
    <location>
        <begin position="22"/>
        <end position="370"/>
    </location>
</feature>
<dbReference type="AlphaFoldDB" id="A0A1I0H3U0"/>
<dbReference type="GO" id="GO:0016787">
    <property type="term" value="F:hydrolase activity"/>
    <property type="evidence" value="ECO:0007669"/>
    <property type="project" value="UniProtKB-KW"/>
</dbReference>
<evidence type="ECO:0000313" key="4">
    <source>
        <dbReference type="EMBL" id="SET78280.1"/>
    </source>
</evidence>
<evidence type="ECO:0000256" key="1">
    <source>
        <dbReference type="SAM" id="MobiDB-lite"/>
    </source>
</evidence>
<organism evidence="4 5">
    <name type="scientific">Geodermatophilus poikilotrophus</name>
    <dbReference type="NCBI Taxonomy" id="1333667"/>
    <lineage>
        <taxon>Bacteria</taxon>
        <taxon>Bacillati</taxon>
        <taxon>Actinomycetota</taxon>
        <taxon>Actinomycetes</taxon>
        <taxon>Geodermatophilales</taxon>
        <taxon>Geodermatophilaceae</taxon>
        <taxon>Geodermatophilus</taxon>
    </lineage>
</organism>
<dbReference type="InterPro" id="IPR050879">
    <property type="entry name" value="Acyltransferase_3"/>
</dbReference>
<evidence type="ECO:0000256" key="2">
    <source>
        <dbReference type="SAM" id="Phobius"/>
    </source>
</evidence>
<feature type="transmembrane region" description="Helical" evidence="2">
    <location>
        <begin position="255"/>
        <end position="273"/>
    </location>
</feature>
<feature type="transmembrane region" description="Helical" evidence="2">
    <location>
        <begin position="102"/>
        <end position="121"/>
    </location>
</feature>
<dbReference type="EMBL" id="FOIE01000008">
    <property type="protein sequence ID" value="SET78280.1"/>
    <property type="molecule type" value="Genomic_DNA"/>
</dbReference>
<feature type="transmembrane region" description="Helical" evidence="2">
    <location>
        <begin position="174"/>
        <end position="190"/>
    </location>
</feature>
<feature type="region of interest" description="Disordered" evidence="1">
    <location>
        <begin position="397"/>
        <end position="469"/>
    </location>
</feature>
<name>A0A1I0H3U0_9ACTN</name>
<dbReference type="Pfam" id="PF01757">
    <property type="entry name" value="Acyl_transf_3"/>
    <property type="match status" value="1"/>
</dbReference>
<keyword evidence="2" id="KW-0812">Transmembrane</keyword>
<keyword evidence="4" id="KW-0012">Acyltransferase</keyword>
<evidence type="ECO:0000259" key="3">
    <source>
        <dbReference type="Pfam" id="PF01757"/>
    </source>
</evidence>
<feature type="transmembrane region" description="Helical" evidence="2">
    <location>
        <begin position="21"/>
        <end position="40"/>
    </location>
</feature>
<keyword evidence="4" id="KW-0378">Hydrolase</keyword>
<feature type="transmembrane region" description="Helical" evidence="2">
    <location>
        <begin position="221"/>
        <end position="243"/>
    </location>
</feature>
<keyword evidence="4" id="KW-0808">Transferase</keyword>
<feature type="transmembrane region" description="Helical" evidence="2">
    <location>
        <begin position="285"/>
        <end position="303"/>
    </location>
</feature>
<dbReference type="Proteomes" id="UP000198507">
    <property type="component" value="Unassembled WGS sequence"/>
</dbReference>
<dbReference type="GO" id="GO:0016020">
    <property type="term" value="C:membrane"/>
    <property type="evidence" value="ECO:0007669"/>
    <property type="project" value="TreeGrafter"/>
</dbReference>